<evidence type="ECO:0000313" key="3">
    <source>
        <dbReference type="EMBL" id="NRT19291.1"/>
    </source>
</evidence>
<organism evidence="3 4">
    <name type="scientific">Hymenobacter caeli</name>
    <dbReference type="NCBI Taxonomy" id="2735894"/>
    <lineage>
        <taxon>Bacteria</taxon>
        <taxon>Pseudomonadati</taxon>
        <taxon>Bacteroidota</taxon>
        <taxon>Cytophagia</taxon>
        <taxon>Cytophagales</taxon>
        <taxon>Hymenobacteraceae</taxon>
        <taxon>Hymenobacter</taxon>
    </lineage>
</organism>
<dbReference type="RefSeq" id="WP_173810021.1">
    <property type="nucleotide sequence ID" value="NZ_JABSNP010000008.1"/>
</dbReference>
<dbReference type="Gene3D" id="3.30.530.80">
    <property type="match status" value="1"/>
</dbReference>
<feature type="chain" id="PRO_5046954697" description="DUF4468 domain-containing protein" evidence="1">
    <location>
        <begin position="19"/>
        <end position="267"/>
    </location>
</feature>
<dbReference type="Proteomes" id="UP000779507">
    <property type="component" value="Unassembled WGS sequence"/>
</dbReference>
<reference evidence="3 4" key="1">
    <citation type="submission" date="2020-05" db="EMBL/GenBank/DDBJ databases">
        <title>Genomic Encyclopedia of Type Strains, Phase IV (KMG-V): Genome sequencing to study the core and pangenomes of soil and plant-associated prokaryotes.</title>
        <authorList>
            <person name="Whitman W."/>
        </authorList>
    </citation>
    <scope>NUCLEOTIDE SEQUENCE [LARGE SCALE GENOMIC DNA]</scope>
    <source>
        <strain evidence="3 4">9A</strain>
    </source>
</reference>
<dbReference type="Pfam" id="PF14730">
    <property type="entry name" value="DUF4468"/>
    <property type="match status" value="1"/>
</dbReference>
<gene>
    <name evidence="3" type="ORF">HNP98_002115</name>
</gene>
<accession>A0ABX2FQ39</accession>
<feature type="signal peptide" evidence="1">
    <location>
        <begin position="1"/>
        <end position="18"/>
    </location>
</feature>
<dbReference type="InterPro" id="IPR027823">
    <property type="entry name" value="DUF4468"/>
</dbReference>
<keyword evidence="4" id="KW-1185">Reference proteome</keyword>
<dbReference type="EMBL" id="JABSNP010000008">
    <property type="protein sequence ID" value="NRT19291.1"/>
    <property type="molecule type" value="Genomic_DNA"/>
</dbReference>
<comment type="caution">
    <text evidence="3">The sequence shown here is derived from an EMBL/GenBank/DDBJ whole genome shotgun (WGS) entry which is preliminary data.</text>
</comment>
<name>A0ABX2FQ39_9BACT</name>
<proteinExistence type="predicted"/>
<keyword evidence="1" id="KW-0732">Signal</keyword>
<feature type="domain" description="DUF4468" evidence="2">
    <location>
        <begin position="109"/>
        <end position="197"/>
    </location>
</feature>
<evidence type="ECO:0000259" key="2">
    <source>
        <dbReference type="Pfam" id="PF14730"/>
    </source>
</evidence>
<evidence type="ECO:0000313" key="4">
    <source>
        <dbReference type="Proteomes" id="UP000779507"/>
    </source>
</evidence>
<evidence type="ECO:0000256" key="1">
    <source>
        <dbReference type="SAM" id="SignalP"/>
    </source>
</evidence>
<protein>
    <recommendedName>
        <fullName evidence="2">DUF4468 domain-containing protein</fullName>
    </recommendedName>
</protein>
<sequence length="267" mass="29037">MKAFSLFLSLLLPVAATAQKLVATTPPIACHVGLVKAPLYRSAADTAGRPAVLVPSQEEVVVVGKFSPRWVVAKREGFLYLVPVRALSDYDPDDAAPLPLDPQTQRIAYEGVVPVPGVSQADLYARARAWVARAYPLKDDVVQLQDQAQITVKSARIARVRTPYAGVLRSSYAGVVRHTLTIYVKDGRYKYVLTDLAHDAAGVPNMRSGGPLEQDKASLYGYVGIGSTKPWRDLKVEATREARHLVADLQEAMTLMPAKASKVPSDF</sequence>